<sequence length="934" mass="102884">MAQPSDEDIANVISFTGFTDRGLIAAALKAKNNNLDQVVNEIFDDRTKFISTYGWDDNAFSAPREGTPNSQIPSFAIHAADDGQVLQGVDPNYYQGQVGAPSRPPSRTNNRSPLSRLVDYAADNTTGNALPPTSIEQEDAELQQAIAASVATSNLQSPQPQPQESGVADADTGLPHFGPANRTEYNANEWAMVTLNHEKPEPEPSRRKREAGVPAFLRCRTENAWEKHRVGAILTILHSIPAARNALLRYGPAPPQSYGHDPEWWKGKAIVPPAVQAVHDAGELTWGSESKPIWSEELHRLMAFLDLTERSYGTADVLADTAPEGLLSSTDAERDFFDFLRADLEVIDQVRPLITTCHLASVQDDEAPYEQSDRFGMLDFAYSKEQLMMAESIYSLWDRTFHMDYRNWNGDESGAVLPFITEQAEILTMRISGDDGLQKPIDFPKVFYLDRYIASNRAEISKMQRQAHALSKALVRAEKAERRATIVVDPANNKELSRIDLIKGAIARVKQKRALVKQWALWRIHQEEKERTGEEPQILPPSDTPDDKISWIDSEMHYLQFLEAQVLQLENELATVEEDVADIRRERDRVIQASRELEKRLTVPDEKLGYTPQHPYTLRGVVNSVDVLYLCLPAEQDLMQIEESDSGTKAVDQWWKLGYVAADDEPIKAELTTLDKAMEEACGVGSRPILIYATEKAMAEEPVPLSDALQTFVRFDNHLFKKELAEEPPRDKKRGGFTSPASPSKRLNRASSIDSMASNAASAGDLDDDMRDAPFEAEEDPFSNGDGAVDTVPPLELVDTSVPEASLPTQVHHGDHEQPVPADTQSAPPELNGYPDTPVDTSSSSPATLGPEASAHPPAAVPRAAKTFPIAPGPPKRQAATSPATAKVPEMQERGGATSPFLPKGQAANGKLAPASMDMELDEGDAHEAHGDDQ</sequence>
<dbReference type="PROSITE" id="PS50030">
    <property type="entry name" value="UBA"/>
    <property type="match status" value="1"/>
</dbReference>
<dbReference type="InterPro" id="IPR015940">
    <property type="entry name" value="UBA"/>
</dbReference>
<dbReference type="Proteomes" id="UP001174691">
    <property type="component" value="Unassembled WGS sequence"/>
</dbReference>
<evidence type="ECO:0000259" key="3">
    <source>
        <dbReference type="PROSITE" id="PS50030"/>
    </source>
</evidence>
<feature type="region of interest" description="Disordered" evidence="2">
    <location>
        <begin position="724"/>
        <end position="793"/>
    </location>
</feature>
<feature type="compositionally biased region" description="Acidic residues" evidence="2">
    <location>
        <begin position="765"/>
        <end position="781"/>
    </location>
</feature>
<feature type="compositionally biased region" description="Basic and acidic residues" evidence="2">
    <location>
        <begin position="924"/>
        <end position="934"/>
    </location>
</feature>
<feature type="region of interest" description="Disordered" evidence="2">
    <location>
        <begin position="805"/>
        <end position="934"/>
    </location>
</feature>
<dbReference type="GO" id="GO:0005829">
    <property type="term" value="C:cytosol"/>
    <property type="evidence" value="ECO:0007669"/>
    <property type="project" value="TreeGrafter"/>
</dbReference>
<evidence type="ECO:0000256" key="1">
    <source>
        <dbReference type="SAM" id="Coils"/>
    </source>
</evidence>
<proteinExistence type="predicted"/>
<feature type="coiled-coil region" evidence="1">
    <location>
        <begin position="552"/>
        <end position="600"/>
    </location>
</feature>
<dbReference type="GO" id="GO:0016579">
    <property type="term" value="P:protein deubiquitination"/>
    <property type="evidence" value="ECO:0007669"/>
    <property type="project" value="TreeGrafter"/>
</dbReference>
<dbReference type="PANTHER" id="PTHR39597">
    <property type="entry name" value="UBA DOMAIN-CONTAINING PROTEIN RUP1"/>
    <property type="match status" value="1"/>
</dbReference>
<gene>
    <name evidence="4" type="ORF">NKR19_g6032</name>
</gene>
<dbReference type="AlphaFoldDB" id="A0AA38RTH4"/>
<evidence type="ECO:0000313" key="4">
    <source>
        <dbReference type="EMBL" id="KAJ9145599.1"/>
    </source>
</evidence>
<comment type="caution">
    <text evidence="4">The sequence shown here is derived from an EMBL/GenBank/DDBJ whole genome shotgun (WGS) entry which is preliminary data.</text>
</comment>
<reference evidence="4" key="1">
    <citation type="submission" date="2022-07" db="EMBL/GenBank/DDBJ databases">
        <title>Fungi with potential for degradation of polypropylene.</title>
        <authorList>
            <person name="Gostincar C."/>
        </authorList>
    </citation>
    <scope>NUCLEOTIDE SEQUENCE</scope>
    <source>
        <strain evidence="4">EXF-13287</strain>
    </source>
</reference>
<feature type="region of interest" description="Disordered" evidence="2">
    <location>
        <begin position="87"/>
        <end position="113"/>
    </location>
</feature>
<accession>A0AA38RTH4</accession>
<name>A0AA38RTH4_9PEZI</name>
<dbReference type="GO" id="GO:0005634">
    <property type="term" value="C:nucleus"/>
    <property type="evidence" value="ECO:0007669"/>
    <property type="project" value="TreeGrafter"/>
</dbReference>
<dbReference type="InterPro" id="IPR055335">
    <property type="entry name" value="Ucp6/RUP1"/>
</dbReference>
<dbReference type="EMBL" id="JANBVN010000088">
    <property type="protein sequence ID" value="KAJ9145599.1"/>
    <property type="molecule type" value="Genomic_DNA"/>
</dbReference>
<feature type="region of interest" description="Disordered" evidence="2">
    <location>
        <begin position="151"/>
        <end position="182"/>
    </location>
</feature>
<organism evidence="4 5">
    <name type="scientific">Coniochaeta hoffmannii</name>
    <dbReference type="NCBI Taxonomy" id="91930"/>
    <lineage>
        <taxon>Eukaryota</taxon>
        <taxon>Fungi</taxon>
        <taxon>Dikarya</taxon>
        <taxon>Ascomycota</taxon>
        <taxon>Pezizomycotina</taxon>
        <taxon>Sordariomycetes</taxon>
        <taxon>Sordariomycetidae</taxon>
        <taxon>Coniochaetales</taxon>
        <taxon>Coniochaetaceae</taxon>
        <taxon>Coniochaeta</taxon>
    </lineage>
</organism>
<feature type="compositionally biased region" description="Polar residues" evidence="2">
    <location>
        <begin position="749"/>
        <end position="761"/>
    </location>
</feature>
<dbReference type="PROSITE" id="PS50330">
    <property type="entry name" value="UIM"/>
    <property type="match status" value="1"/>
</dbReference>
<feature type="domain" description="UBA" evidence="3">
    <location>
        <begin position="4"/>
        <end position="45"/>
    </location>
</feature>
<protein>
    <submittedName>
        <fullName evidence="4">Ubiquitin interaction domain-containing protein</fullName>
    </submittedName>
</protein>
<dbReference type="InterPro" id="IPR003903">
    <property type="entry name" value="UIM_dom"/>
</dbReference>
<evidence type="ECO:0000256" key="2">
    <source>
        <dbReference type="SAM" id="MobiDB-lite"/>
    </source>
</evidence>
<dbReference type="PANTHER" id="PTHR39597:SF1">
    <property type="entry name" value="UBA DOMAIN-CONTAINING PROTEIN RUP1"/>
    <property type="match status" value="1"/>
</dbReference>
<evidence type="ECO:0000313" key="5">
    <source>
        <dbReference type="Proteomes" id="UP001174691"/>
    </source>
</evidence>
<keyword evidence="5" id="KW-1185">Reference proteome</keyword>
<feature type="compositionally biased region" description="Polar residues" evidence="2">
    <location>
        <begin position="151"/>
        <end position="164"/>
    </location>
</feature>
<keyword evidence="1" id="KW-0175">Coiled coil</keyword>